<reference evidence="1" key="2">
    <citation type="submission" date="2020-11" db="EMBL/GenBank/DDBJ databases">
        <authorList>
            <person name="McCartney M.A."/>
            <person name="Auch B."/>
            <person name="Kono T."/>
            <person name="Mallez S."/>
            <person name="Becker A."/>
            <person name="Gohl D.M."/>
            <person name="Silverstein K.A.T."/>
            <person name="Koren S."/>
            <person name="Bechman K.B."/>
            <person name="Herman A."/>
            <person name="Abrahante J.E."/>
            <person name="Garbe J."/>
        </authorList>
    </citation>
    <scope>NUCLEOTIDE SEQUENCE</scope>
    <source>
        <strain evidence="1">Duluth1</strain>
        <tissue evidence="1">Whole animal</tissue>
    </source>
</reference>
<reference evidence="1" key="1">
    <citation type="journal article" date="2019" name="bioRxiv">
        <title>The Genome of the Zebra Mussel, Dreissena polymorpha: A Resource for Invasive Species Research.</title>
        <authorList>
            <person name="McCartney M.A."/>
            <person name="Auch B."/>
            <person name="Kono T."/>
            <person name="Mallez S."/>
            <person name="Zhang Y."/>
            <person name="Obille A."/>
            <person name="Becker A."/>
            <person name="Abrahante J.E."/>
            <person name="Garbe J."/>
            <person name="Badalamenti J.P."/>
            <person name="Herman A."/>
            <person name="Mangelson H."/>
            <person name="Liachko I."/>
            <person name="Sullivan S."/>
            <person name="Sone E.D."/>
            <person name="Koren S."/>
            <person name="Silverstein K.A.T."/>
            <person name="Beckman K.B."/>
            <person name="Gohl D.M."/>
        </authorList>
    </citation>
    <scope>NUCLEOTIDE SEQUENCE</scope>
    <source>
        <strain evidence="1">Duluth1</strain>
        <tissue evidence="1">Whole animal</tissue>
    </source>
</reference>
<gene>
    <name evidence="1" type="ORF">DPMN_152899</name>
</gene>
<dbReference type="Proteomes" id="UP000828390">
    <property type="component" value="Unassembled WGS sequence"/>
</dbReference>
<comment type="caution">
    <text evidence="1">The sequence shown here is derived from an EMBL/GenBank/DDBJ whole genome shotgun (WGS) entry which is preliminary data.</text>
</comment>
<protein>
    <submittedName>
        <fullName evidence="1">Uncharacterized protein</fullName>
    </submittedName>
</protein>
<dbReference type="EMBL" id="JAIWYP010000007">
    <property type="protein sequence ID" value="KAH3799293.1"/>
    <property type="molecule type" value="Genomic_DNA"/>
</dbReference>
<evidence type="ECO:0000313" key="2">
    <source>
        <dbReference type="Proteomes" id="UP000828390"/>
    </source>
</evidence>
<keyword evidence="2" id="KW-1185">Reference proteome</keyword>
<organism evidence="1 2">
    <name type="scientific">Dreissena polymorpha</name>
    <name type="common">Zebra mussel</name>
    <name type="synonym">Mytilus polymorpha</name>
    <dbReference type="NCBI Taxonomy" id="45954"/>
    <lineage>
        <taxon>Eukaryota</taxon>
        <taxon>Metazoa</taxon>
        <taxon>Spiralia</taxon>
        <taxon>Lophotrochozoa</taxon>
        <taxon>Mollusca</taxon>
        <taxon>Bivalvia</taxon>
        <taxon>Autobranchia</taxon>
        <taxon>Heteroconchia</taxon>
        <taxon>Euheterodonta</taxon>
        <taxon>Imparidentia</taxon>
        <taxon>Neoheterodontei</taxon>
        <taxon>Myida</taxon>
        <taxon>Dreissenoidea</taxon>
        <taxon>Dreissenidae</taxon>
        <taxon>Dreissena</taxon>
    </lineage>
</organism>
<name>A0A9D4J8D5_DREPO</name>
<dbReference type="AlphaFoldDB" id="A0A9D4J8D5"/>
<proteinExistence type="predicted"/>
<sequence length="130" mass="15088">MATKNDRETCLCKLHENPKFKINRLYSEKVINTNNVDSLLESVTCDTNNEQCMYRTCNACKDKKIPINDVFTGKIVEWFLWTSKKVARERLNEKGEVVETQHTMTVKDLESGTIETLVTELQTDLHRTTM</sequence>
<accession>A0A9D4J8D5</accession>
<evidence type="ECO:0000313" key="1">
    <source>
        <dbReference type="EMBL" id="KAH3799293.1"/>
    </source>
</evidence>